<dbReference type="PANTHER" id="PTHR30582">
    <property type="entry name" value="L,D-TRANSPEPTIDASE"/>
    <property type="match status" value="1"/>
</dbReference>
<feature type="domain" description="L,D-TPase catalytic" evidence="8">
    <location>
        <begin position="337"/>
        <end position="460"/>
    </location>
</feature>
<evidence type="ECO:0000256" key="3">
    <source>
        <dbReference type="ARBA" id="ARBA00022960"/>
    </source>
</evidence>
<keyword evidence="7" id="KW-1133">Transmembrane helix</keyword>
<dbReference type="Pfam" id="PF03734">
    <property type="entry name" value="YkuD"/>
    <property type="match status" value="1"/>
</dbReference>
<dbReference type="GO" id="GO:0016740">
    <property type="term" value="F:transferase activity"/>
    <property type="evidence" value="ECO:0007669"/>
    <property type="project" value="UniProtKB-KW"/>
</dbReference>
<accession>A0A429ZCN0</accession>
<dbReference type="GeneID" id="98569490"/>
<dbReference type="EMBL" id="NGJU01000029">
    <property type="protein sequence ID" value="RST91442.1"/>
    <property type="molecule type" value="Genomic_DNA"/>
</dbReference>
<dbReference type="GO" id="GO:0071972">
    <property type="term" value="F:peptidoglycan L,D-transpeptidase activity"/>
    <property type="evidence" value="ECO:0007669"/>
    <property type="project" value="TreeGrafter"/>
</dbReference>
<evidence type="ECO:0000256" key="5">
    <source>
        <dbReference type="ARBA" id="ARBA00023316"/>
    </source>
</evidence>
<dbReference type="RefSeq" id="WP_126782293.1">
    <property type="nucleotide sequence ID" value="NZ_CP177121.1"/>
</dbReference>
<dbReference type="GO" id="GO:0005576">
    <property type="term" value="C:extracellular region"/>
    <property type="evidence" value="ECO:0007669"/>
    <property type="project" value="TreeGrafter"/>
</dbReference>
<organism evidence="9 10">
    <name type="scientific">Vagococcus salmoninarum</name>
    <dbReference type="NCBI Taxonomy" id="2739"/>
    <lineage>
        <taxon>Bacteria</taxon>
        <taxon>Bacillati</taxon>
        <taxon>Bacillota</taxon>
        <taxon>Bacilli</taxon>
        <taxon>Lactobacillales</taxon>
        <taxon>Enterococcaceae</taxon>
        <taxon>Vagococcus</taxon>
    </lineage>
</organism>
<evidence type="ECO:0000256" key="6">
    <source>
        <dbReference type="PROSITE-ProRule" id="PRU01373"/>
    </source>
</evidence>
<dbReference type="PROSITE" id="PS52029">
    <property type="entry name" value="LD_TPASE"/>
    <property type="match status" value="1"/>
</dbReference>
<keyword evidence="10" id="KW-1185">Reference proteome</keyword>
<dbReference type="InterPro" id="IPR038063">
    <property type="entry name" value="Transpep_catalytic_dom"/>
</dbReference>
<keyword evidence="3 6" id="KW-0133">Cell shape</keyword>
<dbReference type="Pfam" id="PF12229">
    <property type="entry name" value="PG_binding_4"/>
    <property type="match status" value="2"/>
</dbReference>
<keyword evidence="7" id="KW-0472">Membrane</keyword>
<dbReference type="UniPathway" id="UPA00219"/>
<dbReference type="GO" id="GO:0071555">
    <property type="term" value="P:cell wall organization"/>
    <property type="evidence" value="ECO:0007669"/>
    <property type="project" value="UniProtKB-UniRule"/>
</dbReference>
<keyword evidence="4 6" id="KW-0573">Peptidoglycan synthesis</keyword>
<name>A0A429ZCN0_9ENTE</name>
<dbReference type="Proteomes" id="UP000287239">
    <property type="component" value="Unassembled WGS sequence"/>
</dbReference>
<protein>
    <recommendedName>
        <fullName evidence="8">L,D-TPase catalytic domain-containing protein</fullName>
    </recommendedName>
</protein>
<evidence type="ECO:0000256" key="1">
    <source>
        <dbReference type="ARBA" id="ARBA00004752"/>
    </source>
</evidence>
<evidence type="ECO:0000256" key="7">
    <source>
        <dbReference type="SAM" id="Phobius"/>
    </source>
</evidence>
<dbReference type="InterPro" id="IPR022029">
    <property type="entry name" value="YoaR-like_PG-bd"/>
</dbReference>
<dbReference type="InterPro" id="IPR005490">
    <property type="entry name" value="LD_TPept_cat_dom"/>
</dbReference>
<dbReference type="GO" id="GO:0018104">
    <property type="term" value="P:peptidoglycan-protein cross-linking"/>
    <property type="evidence" value="ECO:0007669"/>
    <property type="project" value="TreeGrafter"/>
</dbReference>
<dbReference type="Gene3D" id="3.10.20.800">
    <property type="match status" value="1"/>
</dbReference>
<evidence type="ECO:0000313" key="9">
    <source>
        <dbReference type="EMBL" id="RST91442.1"/>
    </source>
</evidence>
<keyword evidence="5 6" id="KW-0961">Cell wall biogenesis/degradation</keyword>
<sequence>MKARKWLYILITVLLIVILGIYFYQANFFKSHYLPKTTANGIDISGMTHNEAEKTLTTKTAKEQFDIIEDGQAWKEIPKSQLGIEYDYGQDLEKILANQNNYTWITAYLKSNEQKLSDASLNEESLKTFVTTLEKDLTALNKDRTVSTNATIKKGEAGFEIVPEVQGNNLDTKKIITRLKEDLAAGKSSLDLKEFVVKPTIAADNADLKKNLAEVSTVIDQETAYLINGETINIPKETISSWISYDQKNNQVDLDKEKVRAYVAGLGDTYNTSTNSTKFKSTKRGEVTIPAGSYSWTIQTDTETEELYQAILAGQGVNRSPIIAGSASVGSPLIGNTYVEVDLQNQHMYFYKNGDLVLDTDIVSGKPTTLTPPGVNYLWKKERNSILRGTNDDGSKYAEPVDYWMPIDWTGVGIHDSDWQPAYGGELWKTAGSHGCINTPPAVAAKLYEAIDVGTPVLVF</sequence>
<comment type="caution">
    <text evidence="9">The sequence shown here is derived from an EMBL/GenBank/DDBJ whole genome shotgun (WGS) entry which is preliminary data.</text>
</comment>
<evidence type="ECO:0000259" key="8">
    <source>
        <dbReference type="PROSITE" id="PS52029"/>
    </source>
</evidence>
<evidence type="ECO:0000313" key="10">
    <source>
        <dbReference type="Proteomes" id="UP000287239"/>
    </source>
</evidence>
<dbReference type="SUPFAM" id="SSF141523">
    <property type="entry name" value="L,D-transpeptidase catalytic domain-like"/>
    <property type="match status" value="1"/>
</dbReference>
<keyword evidence="2" id="KW-0808">Transferase</keyword>
<evidence type="ECO:0000256" key="2">
    <source>
        <dbReference type="ARBA" id="ARBA00022679"/>
    </source>
</evidence>
<proteinExistence type="predicted"/>
<gene>
    <name evidence="9" type="ORF">CBF35_14160</name>
</gene>
<dbReference type="InterPro" id="IPR050979">
    <property type="entry name" value="LD-transpeptidase"/>
</dbReference>
<comment type="pathway">
    <text evidence="1 6">Cell wall biogenesis; peptidoglycan biosynthesis.</text>
</comment>
<dbReference type="InterPro" id="IPR038054">
    <property type="entry name" value="LD_TPept-like_central_sf"/>
</dbReference>
<dbReference type="GO" id="GO:0008360">
    <property type="term" value="P:regulation of cell shape"/>
    <property type="evidence" value="ECO:0007669"/>
    <property type="project" value="UniProtKB-UniRule"/>
</dbReference>
<keyword evidence="7" id="KW-0812">Transmembrane</keyword>
<dbReference type="AlphaFoldDB" id="A0A429ZCN0"/>
<reference evidence="9 10" key="1">
    <citation type="submission" date="2017-05" db="EMBL/GenBank/DDBJ databases">
        <title>Vagococcus spp. assemblies.</title>
        <authorList>
            <person name="Gulvik C.A."/>
        </authorList>
    </citation>
    <scope>NUCLEOTIDE SEQUENCE [LARGE SCALE GENOMIC DNA]</scope>
    <source>
        <strain evidence="9 10">NCFB 2777</strain>
    </source>
</reference>
<feature type="active site" description="Nucleophile" evidence="6">
    <location>
        <position position="436"/>
    </location>
</feature>
<dbReference type="PANTHER" id="PTHR30582:SF33">
    <property type="entry name" value="EXPORTED PROTEIN"/>
    <property type="match status" value="1"/>
</dbReference>
<evidence type="ECO:0000256" key="4">
    <source>
        <dbReference type="ARBA" id="ARBA00022984"/>
    </source>
</evidence>
<dbReference type="SUPFAM" id="SSF143985">
    <property type="entry name" value="L,D-transpeptidase pre-catalytic domain-like"/>
    <property type="match status" value="1"/>
</dbReference>
<dbReference type="OrthoDB" id="3176960at2"/>
<feature type="transmembrane region" description="Helical" evidence="7">
    <location>
        <begin position="7"/>
        <end position="24"/>
    </location>
</feature>
<feature type="active site" description="Proton donor/acceptor" evidence="6">
    <location>
        <position position="415"/>
    </location>
</feature>
<dbReference type="Gene3D" id="2.40.440.10">
    <property type="entry name" value="L,D-transpeptidase catalytic domain-like"/>
    <property type="match status" value="1"/>
</dbReference>
<dbReference type="CDD" id="cd16913">
    <property type="entry name" value="YkuD_like"/>
    <property type="match status" value="1"/>
</dbReference>